<name>A0ABT1QC95_9NOCA</name>
<keyword evidence="2" id="KW-1185">Reference proteome</keyword>
<sequence>MKKTTVHSVAQDLAYLEEAWPAIVNLKIPGTARSWVETPRRRGVLSAADRERLGKKGVPRQSPVDVGVLDLLALIASRSEDICRTVVEVAGLGQAALSGEQSQCKPWAWLDATAVTAAIEWHTARFLPTASAAKYPVPWLLVARLWLSAAQEFDDRTVPWVAAEIAGLVGAAARLLGDVRDGQVMNGICPWCEGRTIGAILGGERTMQIVYPDLDDEADEPVIVCTGEYCVPPSSACGMRKDGMPAWPRREWDWLSTMLRTPGAQLEEKASV</sequence>
<dbReference type="RefSeq" id="WP_255968428.1">
    <property type="nucleotide sequence ID" value="NZ_JANFQF010000008.1"/>
</dbReference>
<comment type="caution">
    <text evidence="1">The sequence shown here is derived from an EMBL/GenBank/DDBJ whole genome shotgun (WGS) entry which is preliminary data.</text>
</comment>
<dbReference type="Proteomes" id="UP001524501">
    <property type="component" value="Unassembled WGS sequence"/>
</dbReference>
<evidence type="ECO:0000313" key="1">
    <source>
        <dbReference type="EMBL" id="MCQ4119871.1"/>
    </source>
</evidence>
<reference evidence="1 2" key="1">
    <citation type="submission" date="2022-07" db="EMBL/GenBank/DDBJ databases">
        <title>Degradation activity of malathion, p-nitrophenol and potential low-temperature adaptation strategy of Rhodococcus sp. FXJ9.536.</title>
        <authorList>
            <person name="Huang J."/>
            <person name="Huang Y."/>
        </authorList>
    </citation>
    <scope>NUCLEOTIDE SEQUENCE [LARGE SCALE GENOMIC DNA]</scope>
    <source>
        <strain evidence="1 2">FXJ9.536</strain>
    </source>
</reference>
<protein>
    <submittedName>
        <fullName evidence="1">Uncharacterized protein</fullName>
    </submittedName>
</protein>
<dbReference type="EMBL" id="JANFQF010000008">
    <property type="protein sequence ID" value="MCQ4119871.1"/>
    <property type="molecule type" value="Genomic_DNA"/>
</dbReference>
<evidence type="ECO:0000313" key="2">
    <source>
        <dbReference type="Proteomes" id="UP001524501"/>
    </source>
</evidence>
<gene>
    <name evidence="1" type="ORF">NOF53_11930</name>
</gene>
<accession>A0ABT1QC95</accession>
<proteinExistence type="predicted"/>
<organism evidence="1 2">
    <name type="scientific">Rhodococcus tibetensis</name>
    <dbReference type="NCBI Taxonomy" id="2965064"/>
    <lineage>
        <taxon>Bacteria</taxon>
        <taxon>Bacillati</taxon>
        <taxon>Actinomycetota</taxon>
        <taxon>Actinomycetes</taxon>
        <taxon>Mycobacteriales</taxon>
        <taxon>Nocardiaceae</taxon>
        <taxon>Rhodococcus</taxon>
    </lineage>
</organism>